<accession>K9X8X5</accession>
<evidence type="ECO:0000313" key="2">
    <source>
        <dbReference type="EMBL" id="AFZ28531.1"/>
    </source>
</evidence>
<feature type="transmembrane region" description="Helical" evidence="1">
    <location>
        <begin position="12"/>
        <end position="29"/>
    </location>
</feature>
<dbReference type="Proteomes" id="UP000010475">
    <property type="component" value="Plasmid pCYLST.02"/>
</dbReference>
<evidence type="ECO:0000313" key="3">
    <source>
        <dbReference type="Proteomes" id="UP000010475"/>
    </source>
</evidence>
<gene>
    <name evidence="2" type="ORF">Cylst_6300</name>
</gene>
<name>K9X8X5_9NOST</name>
<dbReference type="EMBL" id="CP003644">
    <property type="protein sequence ID" value="AFZ28531.1"/>
    <property type="molecule type" value="Genomic_DNA"/>
</dbReference>
<evidence type="ECO:0000256" key="1">
    <source>
        <dbReference type="SAM" id="Phobius"/>
    </source>
</evidence>
<dbReference type="AlphaFoldDB" id="K9X8X5"/>
<dbReference type="KEGG" id="csg:Cylst_6300"/>
<keyword evidence="3" id="KW-1185">Reference proteome</keyword>
<reference evidence="2 3" key="1">
    <citation type="submission" date="2012-06" db="EMBL/GenBank/DDBJ databases">
        <title>Finished plasmid 2 of genome of Cylindrospermum stagnale PCC 7417.</title>
        <authorList>
            <consortium name="US DOE Joint Genome Institute"/>
            <person name="Gugger M."/>
            <person name="Coursin T."/>
            <person name="Rippka R."/>
            <person name="Tandeau De Marsac N."/>
            <person name="Huntemann M."/>
            <person name="Wei C.-L."/>
            <person name="Han J."/>
            <person name="Detter J.C."/>
            <person name="Han C."/>
            <person name="Tapia R."/>
            <person name="Davenport K."/>
            <person name="Daligault H."/>
            <person name="Erkkila T."/>
            <person name="Gu W."/>
            <person name="Munk A.C.C."/>
            <person name="Teshima H."/>
            <person name="Xu Y."/>
            <person name="Chain P."/>
            <person name="Chen A."/>
            <person name="Krypides N."/>
            <person name="Mavromatis K."/>
            <person name="Markowitz V."/>
            <person name="Szeto E."/>
            <person name="Ivanova N."/>
            <person name="Mikhailova N."/>
            <person name="Ovchinnikova G."/>
            <person name="Pagani I."/>
            <person name="Pati A."/>
            <person name="Goodwin L."/>
            <person name="Peters L."/>
            <person name="Pitluck S."/>
            <person name="Woyke T."/>
            <person name="Kerfeld C."/>
        </authorList>
    </citation>
    <scope>NUCLEOTIDE SEQUENCE [LARGE SCALE GENOMIC DNA]</scope>
    <source>
        <strain evidence="2 3">PCC 7417</strain>
        <plasmid evidence="3">Plasmid pCYLST.02</plasmid>
    </source>
</reference>
<dbReference type="HOGENOM" id="CLU_2786961_0_0_3"/>
<geneLocation type="plasmid" evidence="2 3">
    <name>pCYLST.02</name>
</geneLocation>
<keyword evidence="1" id="KW-0472">Membrane</keyword>
<organism evidence="2 3">
    <name type="scientific">Cylindrospermum stagnale PCC 7417</name>
    <dbReference type="NCBI Taxonomy" id="56107"/>
    <lineage>
        <taxon>Bacteria</taxon>
        <taxon>Bacillati</taxon>
        <taxon>Cyanobacteriota</taxon>
        <taxon>Cyanophyceae</taxon>
        <taxon>Nostocales</taxon>
        <taxon>Nostocaceae</taxon>
        <taxon>Cylindrospermum</taxon>
    </lineage>
</organism>
<protein>
    <submittedName>
        <fullName evidence="2">Uncharacterized protein</fullName>
    </submittedName>
</protein>
<proteinExistence type="predicted"/>
<keyword evidence="1" id="KW-0812">Transmembrane</keyword>
<sequence>MKYKFTGCEAGGRKFVYLILSPAFILHLLEGVKVAKTLLAKYYLTILATYVILHENSDHFRSDRIIKS</sequence>
<keyword evidence="1" id="KW-1133">Transmembrane helix</keyword>
<keyword evidence="2" id="KW-0614">Plasmid</keyword>